<dbReference type="AlphaFoldDB" id="A0A0H3B696"/>
<proteinExistence type="predicted"/>
<feature type="region of interest" description="Disordered" evidence="1">
    <location>
        <begin position="100"/>
        <end position="129"/>
    </location>
</feature>
<evidence type="ECO:0000256" key="1">
    <source>
        <dbReference type="SAM" id="MobiDB-lite"/>
    </source>
</evidence>
<dbReference type="KEGG" id="ypy:YPK_3138"/>
<protein>
    <submittedName>
        <fullName evidence="2">Uncharacterized protein</fullName>
    </submittedName>
</protein>
<organism evidence="2">
    <name type="scientific">Yersinia pseudotuberculosis serotype O:3 (strain YPIII)</name>
    <dbReference type="NCBI Taxonomy" id="502800"/>
    <lineage>
        <taxon>Bacteria</taxon>
        <taxon>Pseudomonadati</taxon>
        <taxon>Pseudomonadota</taxon>
        <taxon>Gammaproteobacteria</taxon>
        <taxon>Enterobacterales</taxon>
        <taxon>Yersiniaceae</taxon>
        <taxon>Yersinia</taxon>
    </lineage>
</organism>
<reference evidence="2" key="1">
    <citation type="submission" date="2008-02" db="EMBL/GenBank/DDBJ databases">
        <title>Complete sequence of Yersinia pseudotuberculosis YPIII.</title>
        <authorList>
            <consortium name="US DOE Joint Genome Institute"/>
            <person name="Challacombe J.F."/>
            <person name="Bruce D."/>
            <person name="Detter J.C."/>
            <person name="Green L."/>
            <person name="Land M."/>
            <person name="Munk C."/>
            <person name="Lindler L.E."/>
            <person name="Nikolich M.P."/>
            <person name="Brettin T."/>
        </authorList>
    </citation>
    <scope>NUCLEOTIDE SEQUENCE</scope>
    <source>
        <strain evidence="2">YPIII</strain>
    </source>
</reference>
<dbReference type="EMBL" id="CP000950">
    <property type="protein sequence ID" value="ACA69409.1"/>
    <property type="molecule type" value="Genomic_DNA"/>
</dbReference>
<gene>
    <name evidence="2" type="ordered locus">YPK_3138</name>
</gene>
<sequence>MTPVKKGNKTEENAVSVKIKRQAKHPELIPLLLEEIRFFGVEPRDVGRRCDDVFYGNIADRYTFVRFCQKNTEPGYGLPEKDYELTNIWAALQENDINNELQNRRKKRTESQAFSSGRRAENEVSSSKQKQTSRWSYQFKHPLLKDDKRIVKALLNDKKLLFAALQQHYYAIQSTSRALKKTLTLLPVSIFLRKRMTQQKAGFTYEQLKDHAAHLNTLFPEVLKKLRHRSPYSSFLGYSKLVMLSDTHFEPFLHVIFYLTEDNLSTWYAHDIGKAWCSVSDDHVDIHYYSFAGELPAPPAHMLNVKTDNEENLNYQVLYKDVLLPFPSEATHRDDGIEDKSVNELKGLIAKVEEKKLNKEKYSPAHLGSLKQQLKNITGMTDNPKNHLSYMAHVAKKYSKIPGVTSLTQSGKPIYNNQYSNEKYKKRKMRRLTEQECLDENAVPANFEEHLKPLNRGVSN</sequence>
<accession>A0A0H3B696</accession>
<evidence type="ECO:0000313" key="2">
    <source>
        <dbReference type="EMBL" id="ACA69409.1"/>
    </source>
</evidence>
<name>A0A0H3B696_YERPY</name>
<dbReference type="PATRIC" id="fig|502800.11.peg.3864"/>